<dbReference type="InterPro" id="IPR003961">
    <property type="entry name" value="FN3_dom"/>
</dbReference>
<dbReference type="GO" id="GO:0004556">
    <property type="term" value="F:alpha-amylase activity"/>
    <property type="evidence" value="ECO:0007669"/>
    <property type="project" value="UniProtKB-EC"/>
</dbReference>
<evidence type="ECO:0000256" key="5">
    <source>
        <dbReference type="ARBA" id="ARBA00023326"/>
    </source>
</evidence>
<keyword evidence="5" id="KW-0624">Polysaccharide degradation</keyword>
<feature type="domain" description="Fibronectin type-III" evidence="8">
    <location>
        <begin position="724"/>
        <end position="811"/>
    </location>
</feature>
<dbReference type="InterPro" id="IPR051417">
    <property type="entry name" value="SDr/BOS_complex"/>
</dbReference>
<protein>
    <recommendedName>
        <fullName evidence="2">alpha-amylase</fullName>
        <ecNumber evidence="2">3.2.1.1</ecNumber>
    </recommendedName>
    <alternativeName>
        <fullName evidence="6">1,4-alpha-D-glucan glucanohydrolase</fullName>
    </alternativeName>
</protein>
<evidence type="ECO:0000313" key="10">
    <source>
        <dbReference type="Proteomes" id="UP000306740"/>
    </source>
</evidence>
<dbReference type="GO" id="GO:0030246">
    <property type="term" value="F:carbohydrate binding"/>
    <property type="evidence" value="ECO:0007669"/>
    <property type="project" value="InterPro"/>
</dbReference>
<evidence type="ECO:0000256" key="4">
    <source>
        <dbReference type="ARBA" id="ARBA00023295"/>
    </source>
</evidence>
<dbReference type="PROSITE" id="PS50853">
    <property type="entry name" value="FN3"/>
    <property type="match status" value="1"/>
</dbReference>
<dbReference type="InterPro" id="IPR013783">
    <property type="entry name" value="Ig-like_fold"/>
</dbReference>
<dbReference type="PANTHER" id="PTHR23303:SF14">
    <property type="entry name" value="BOS COMPLEX SUBUNIT NOMO1-RELATED"/>
    <property type="match status" value="1"/>
</dbReference>
<dbReference type="AlphaFoldDB" id="A0A5C4N1D0"/>
<keyword evidence="5" id="KW-0119">Carbohydrate metabolism</keyword>
<dbReference type="InterPro" id="IPR013784">
    <property type="entry name" value="Carb-bd-like_fold"/>
</dbReference>
<dbReference type="OrthoDB" id="3771655at2"/>
<keyword evidence="4" id="KW-0378">Hydrolase</keyword>
<evidence type="ECO:0000313" key="9">
    <source>
        <dbReference type="EMBL" id="TNC50659.1"/>
    </source>
</evidence>
<evidence type="ECO:0000259" key="8">
    <source>
        <dbReference type="PROSITE" id="PS50853"/>
    </source>
</evidence>
<organism evidence="9 10">
    <name type="scientific">Mumia zhuanghuii</name>
    <dbReference type="NCBI Taxonomy" id="2585211"/>
    <lineage>
        <taxon>Bacteria</taxon>
        <taxon>Bacillati</taxon>
        <taxon>Actinomycetota</taxon>
        <taxon>Actinomycetes</taxon>
        <taxon>Propionibacteriales</taxon>
        <taxon>Nocardioidaceae</taxon>
        <taxon>Mumia</taxon>
    </lineage>
</organism>
<feature type="signal peptide" evidence="7">
    <location>
        <begin position="1"/>
        <end position="19"/>
    </location>
</feature>
<evidence type="ECO:0000256" key="7">
    <source>
        <dbReference type="SAM" id="SignalP"/>
    </source>
</evidence>
<dbReference type="Gene3D" id="2.60.40.2700">
    <property type="match status" value="2"/>
</dbReference>
<comment type="catalytic activity">
    <reaction evidence="1">
        <text>Endohydrolysis of (1-&gt;4)-alpha-D-glucosidic linkages in polysaccharides containing three or more (1-&gt;4)-alpha-linked D-glucose units.</text>
        <dbReference type="EC" id="3.2.1.1"/>
    </reaction>
</comment>
<gene>
    <name evidence="9" type="ORF">FHE65_03260</name>
</gene>
<evidence type="ECO:0000256" key="3">
    <source>
        <dbReference type="ARBA" id="ARBA00022729"/>
    </source>
</evidence>
<dbReference type="PANTHER" id="PTHR23303">
    <property type="entry name" value="CARBOXYPEPTIDASE REGULATORY REGION-CONTAINING"/>
    <property type="match status" value="1"/>
</dbReference>
<dbReference type="EMBL" id="VDFR01000012">
    <property type="protein sequence ID" value="TNC50659.1"/>
    <property type="molecule type" value="Genomic_DNA"/>
</dbReference>
<dbReference type="SMART" id="SM00060">
    <property type="entry name" value="FN3"/>
    <property type="match status" value="1"/>
</dbReference>
<proteinExistence type="predicted"/>
<dbReference type="GO" id="GO:0000272">
    <property type="term" value="P:polysaccharide catabolic process"/>
    <property type="evidence" value="ECO:0007669"/>
    <property type="project" value="UniProtKB-KW"/>
</dbReference>
<dbReference type="Pfam" id="PF00041">
    <property type="entry name" value="fn3"/>
    <property type="match status" value="1"/>
</dbReference>
<keyword evidence="4" id="KW-0326">Glycosidase</keyword>
<dbReference type="Gene3D" id="2.60.40.10">
    <property type="entry name" value="Immunoglobulins"/>
    <property type="match status" value="1"/>
</dbReference>
<dbReference type="EC" id="3.2.1.1" evidence="2"/>
<evidence type="ECO:0000256" key="2">
    <source>
        <dbReference type="ARBA" id="ARBA00012595"/>
    </source>
</evidence>
<dbReference type="Proteomes" id="UP000306740">
    <property type="component" value="Unassembled WGS sequence"/>
</dbReference>
<sequence>MIALLVAVLAALLPASANAAVESISGKVTNTAGEPLEGIDVTILEYFPLDDGDGYWEPSASVATGADGSFRYVATDGNRFMLGFRDWTGTYASEYWDDAKDSSSASVINLADGSVTHADAVLEPAASIAGTVHDDAGQPLSDTWVVAYQKVGDSYRWATGGYADETGTYRLSGLGADTYRVEFASETHAGEYWNDKPSLGEADDVVLTTGEARTGVNAVLAEGASITGTVTGADSRPLEGAEITVYEADEEWGGWSPVTYASTDDSGHYVATALAAGTYRVKIEPQDSRHTDEYWNDAVSLDEADDITVAAEADVSGIDAALSLGSSITGRVTLAGGGNLTDITVTAFAWDDETGWDWAADGEVASDGTYLVAGLPAGSYTLGFSSSSATFARQYWKGRSTLYSADRIAVEASAALTGKDVTLSRAAKVSGLVRSETGRLADVSVSAYTWEASTSSWTYADSTITNDDGSYALDGLPPGTYRVGFEDSEGHFAPEFYDDTPTLAEATGVTVTAGASTRLNDAVLARASSVSGTVTRRNGAPLNEIEVTAHRWDALAKDWEAVAWDTTGTDGAYVLTGLARGTYRLRFEDWERERYLSQWWSGASDVASASDVVVGSEQAVTGKDVVMVDGESEIGNTERPAVTGTATVGQQLVATRGRWSLPGLDHSYAWRADGEPITGTSGNTLTLTADLVGKKITVVVTASATGFEPSPAESLPTEPVRPQAPVGLTVTSTSSAAATMSWSAVPGATGYRVLRRSDGGGVVTSIATGAATSATVTGLAPSTAYEFAVVAIGGSVVSEPSSWAQAKTKPAPVLPALRATSAPTVSGKALLGTTLRASAGRWSVAGAAASYQWMRAGVPISGATRPTYTLGSADVGRSVAVRVTVRKAGFASGAATSVATSAVKRKAGLRVTAKGAREKATLTVRLTLAGLSRPGGKVVVTKRGKKVKTVKIRKGRAVVRLTAKKGRHTYKVTYRATRTATSATRTVTVRVR</sequence>
<accession>A0A5C4N1D0</accession>
<dbReference type="CDD" id="cd00063">
    <property type="entry name" value="FN3"/>
    <property type="match status" value="1"/>
</dbReference>
<dbReference type="SUPFAM" id="SSF49265">
    <property type="entry name" value="Fibronectin type III"/>
    <property type="match status" value="1"/>
</dbReference>
<name>A0A5C4N1D0_9ACTN</name>
<comment type="caution">
    <text evidence="9">The sequence shown here is derived from an EMBL/GenBank/DDBJ whole genome shotgun (WGS) entry which is preliminary data.</text>
</comment>
<dbReference type="Gene3D" id="2.60.40.1120">
    <property type="entry name" value="Carboxypeptidase-like, regulatory domain"/>
    <property type="match status" value="2"/>
</dbReference>
<reference evidence="9 10" key="1">
    <citation type="submission" date="2019-05" db="EMBL/GenBank/DDBJ databases">
        <title>Mumia sp. nov., isolated from the intestinal contents of plateau pika (Ochotona curzoniae) in the Qinghai-Tibet plateau of China.</title>
        <authorList>
            <person name="Tian Z."/>
        </authorList>
    </citation>
    <scope>NUCLEOTIDE SEQUENCE [LARGE SCALE GENOMIC DNA]</scope>
    <source>
        <strain evidence="10">527</strain>
    </source>
</reference>
<evidence type="ECO:0000256" key="1">
    <source>
        <dbReference type="ARBA" id="ARBA00000548"/>
    </source>
</evidence>
<dbReference type="RefSeq" id="WP_139105268.1">
    <property type="nucleotide sequence ID" value="NZ_VDFR01000012.1"/>
</dbReference>
<dbReference type="InterPro" id="IPR036116">
    <property type="entry name" value="FN3_sf"/>
</dbReference>
<keyword evidence="3 7" id="KW-0732">Signal</keyword>
<dbReference type="SUPFAM" id="SSF49452">
    <property type="entry name" value="Starch-binding domain-like"/>
    <property type="match status" value="4"/>
</dbReference>
<feature type="chain" id="PRO_5022985157" description="alpha-amylase" evidence="7">
    <location>
        <begin position="20"/>
        <end position="992"/>
    </location>
</feature>
<dbReference type="Pfam" id="PF13620">
    <property type="entry name" value="CarboxypepD_reg"/>
    <property type="match status" value="2"/>
</dbReference>
<evidence type="ECO:0000256" key="6">
    <source>
        <dbReference type="ARBA" id="ARBA00030238"/>
    </source>
</evidence>